<evidence type="ECO:0000256" key="1">
    <source>
        <dbReference type="SAM" id="Phobius"/>
    </source>
</evidence>
<feature type="transmembrane region" description="Helical" evidence="1">
    <location>
        <begin position="12"/>
        <end position="34"/>
    </location>
</feature>
<name>A0AAV7S7J8_PLEWA</name>
<protein>
    <submittedName>
        <fullName evidence="2">Uncharacterized protein</fullName>
    </submittedName>
</protein>
<keyword evidence="3" id="KW-1185">Reference proteome</keyword>
<keyword evidence="1" id="KW-0472">Membrane</keyword>
<dbReference type="EMBL" id="JANPWB010000009">
    <property type="protein sequence ID" value="KAJ1159003.1"/>
    <property type="molecule type" value="Genomic_DNA"/>
</dbReference>
<feature type="transmembrane region" description="Helical" evidence="1">
    <location>
        <begin position="40"/>
        <end position="58"/>
    </location>
</feature>
<accession>A0AAV7S7J8</accession>
<proteinExistence type="predicted"/>
<evidence type="ECO:0000313" key="2">
    <source>
        <dbReference type="EMBL" id="KAJ1159003.1"/>
    </source>
</evidence>
<dbReference type="AlphaFoldDB" id="A0AAV7S7J8"/>
<organism evidence="2 3">
    <name type="scientific">Pleurodeles waltl</name>
    <name type="common">Iberian ribbed newt</name>
    <dbReference type="NCBI Taxonomy" id="8319"/>
    <lineage>
        <taxon>Eukaryota</taxon>
        <taxon>Metazoa</taxon>
        <taxon>Chordata</taxon>
        <taxon>Craniata</taxon>
        <taxon>Vertebrata</taxon>
        <taxon>Euteleostomi</taxon>
        <taxon>Amphibia</taxon>
        <taxon>Batrachia</taxon>
        <taxon>Caudata</taxon>
        <taxon>Salamandroidea</taxon>
        <taxon>Salamandridae</taxon>
        <taxon>Pleurodelinae</taxon>
        <taxon>Pleurodeles</taxon>
    </lineage>
</organism>
<dbReference type="Proteomes" id="UP001066276">
    <property type="component" value="Chromosome 5"/>
</dbReference>
<keyword evidence="1" id="KW-1133">Transmembrane helix</keyword>
<gene>
    <name evidence="2" type="ORF">NDU88_011673</name>
</gene>
<evidence type="ECO:0000313" key="3">
    <source>
        <dbReference type="Proteomes" id="UP001066276"/>
    </source>
</evidence>
<keyword evidence="1" id="KW-0812">Transmembrane</keyword>
<sequence length="154" mass="16049">MDAAVVPTMEANIVAGIVPVVVTAVAAAAVAALVASVVNAVMTTFVAAVVPLVGKLATVPHKPHCARLIRKYHLTSAPMTSNAQANKSAAPPDVALSAPILQLTKKMGIAHTRRINASNHREGTCVRPTMTALSYKSAAARARRCAQDLFKVTF</sequence>
<comment type="caution">
    <text evidence="2">The sequence shown here is derived from an EMBL/GenBank/DDBJ whole genome shotgun (WGS) entry which is preliminary data.</text>
</comment>
<reference evidence="2" key="1">
    <citation type="journal article" date="2022" name="bioRxiv">
        <title>Sequencing and chromosome-scale assembly of the giantPleurodeles waltlgenome.</title>
        <authorList>
            <person name="Brown T."/>
            <person name="Elewa A."/>
            <person name="Iarovenko S."/>
            <person name="Subramanian E."/>
            <person name="Araus A.J."/>
            <person name="Petzold A."/>
            <person name="Susuki M."/>
            <person name="Suzuki K.-i.T."/>
            <person name="Hayashi T."/>
            <person name="Toyoda A."/>
            <person name="Oliveira C."/>
            <person name="Osipova E."/>
            <person name="Leigh N.D."/>
            <person name="Simon A."/>
            <person name="Yun M.H."/>
        </authorList>
    </citation>
    <scope>NUCLEOTIDE SEQUENCE</scope>
    <source>
        <strain evidence="2">20211129_DDA</strain>
        <tissue evidence="2">Liver</tissue>
    </source>
</reference>